<reference evidence="2" key="1">
    <citation type="journal article" date="2020" name="Fungal Divers.">
        <title>Resolving the Mortierellaceae phylogeny through synthesis of multi-gene phylogenetics and phylogenomics.</title>
        <authorList>
            <person name="Vandepol N."/>
            <person name="Liber J."/>
            <person name="Desiro A."/>
            <person name="Na H."/>
            <person name="Kennedy M."/>
            <person name="Barry K."/>
            <person name="Grigoriev I.V."/>
            <person name="Miller A.N."/>
            <person name="O'Donnell K."/>
            <person name="Stajich J.E."/>
            <person name="Bonito G."/>
        </authorList>
    </citation>
    <scope>NUCLEOTIDE SEQUENCE</scope>
    <source>
        <strain evidence="2">BC1065</strain>
    </source>
</reference>
<sequence length="487" mass="53592">MSNSNNSSSSSSSSNNIDSPDDRRRLASWSSQPVDKNEYRHQLAQHESVGAGLFYAAAAGVAGSALVARSRSVPVKILTPLTMAALTANYFLPAHSDYYLHNLGRPLRIGKADAVDLRHPSSLGDLKREAANVGQDISQEVGATWESVKSKVEGLADTSRAVGKEELSKLAQSQSAKEAKFWLDQQRAEMDDILGREETTKAGAAGAAAGASGLFGLKSSSSSSSSETMGQQLRRQDDLDDTLKPDEHWWSRKRDKETRSTKKREEAAAAPPPPAAGAYNLFGWWRADESAAGNPELEIKMVGSREPMTKTDREAYVDRKLQEANVSNSKTTASSPPRRRRPSNADLHVAKEAVRGHDAAVTRGAMLGRVDAEETGRKVHDNVIDATVPRHRQTRHEPHGVEETRTIYEKGGKKGQRKGDAHGLENLDKRAHMIKNGVEHLEHSINRKMQKILQDEADFWHDMALKDEERLRTLNEQASNARGERAF</sequence>
<keyword evidence="3" id="KW-1185">Reference proteome</keyword>
<evidence type="ECO:0000313" key="3">
    <source>
        <dbReference type="Proteomes" id="UP000807716"/>
    </source>
</evidence>
<name>A0A9P6QGF7_9FUNG</name>
<accession>A0A9P6QGF7</accession>
<dbReference type="AlphaFoldDB" id="A0A9P6QGF7"/>
<feature type="compositionally biased region" description="Polar residues" evidence="1">
    <location>
        <begin position="324"/>
        <end position="333"/>
    </location>
</feature>
<feature type="compositionally biased region" description="Low complexity" evidence="1">
    <location>
        <begin position="217"/>
        <end position="226"/>
    </location>
</feature>
<feature type="region of interest" description="Disordered" evidence="1">
    <location>
        <begin position="318"/>
        <end position="344"/>
    </location>
</feature>
<protein>
    <submittedName>
        <fullName evidence="2">Uncharacterized protein</fullName>
    </submittedName>
</protein>
<dbReference type="EMBL" id="JAAAJB010000059">
    <property type="protein sequence ID" value="KAG0268134.1"/>
    <property type="molecule type" value="Genomic_DNA"/>
</dbReference>
<feature type="region of interest" description="Disordered" evidence="1">
    <location>
        <begin position="1"/>
        <end position="33"/>
    </location>
</feature>
<feature type="compositionally biased region" description="Basic and acidic residues" evidence="1">
    <location>
        <begin position="234"/>
        <end position="267"/>
    </location>
</feature>
<proteinExistence type="predicted"/>
<feature type="compositionally biased region" description="Low complexity" evidence="1">
    <location>
        <begin position="1"/>
        <end position="16"/>
    </location>
</feature>
<evidence type="ECO:0000256" key="1">
    <source>
        <dbReference type="SAM" id="MobiDB-lite"/>
    </source>
</evidence>
<organism evidence="2 3">
    <name type="scientific">Actinomortierella ambigua</name>
    <dbReference type="NCBI Taxonomy" id="1343610"/>
    <lineage>
        <taxon>Eukaryota</taxon>
        <taxon>Fungi</taxon>
        <taxon>Fungi incertae sedis</taxon>
        <taxon>Mucoromycota</taxon>
        <taxon>Mortierellomycotina</taxon>
        <taxon>Mortierellomycetes</taxon>
        <taxon>Mortierellales</taxon>
        <taxon>Mortierellaceae</taxon>
        <taxon>Actinomortierella</taxon>
    </lineage>
</organism>
<dbReference type="OrthoDB" id="2399148at2759"/>
<feature type="region of interest" description="Disordered" evidence="1">
    <location>
        <begin position="217"/>
        <end position="276"/>
    </location>
</feature>
<comment type="caution">
    <text evidence="2">The sequence shown here is derived from an EMBL/GenBank/DDBJ whole genome shotgun (WGS) entry which is preliminary data.</text>
</comment>
<dbReference type="Proteomes" id="UP000807716">
    <property type="component" value="Unassembled WGS sequence"/>
</dbReference>
<gene>
    <name evidence="2" type="ORF">DFQ27_007478</name>
</gene>
<evidence type="ECO:0000313" key="2">
    <source>
        <dbReference type="EMBL" id="KAG0268134.1"/>
    </source>
</evidence>